<dbReference type="Gene3D" id="3.40.50.300">
    <property type="entry name" value="P-loop containing nucleotide triphosphate hydrolases"/>
    <property type="match status" value="1"/>
</dbReference>
<evidence type="ECO:0000313" key="1">
    <source>
        <dbReference type="EMBL" id="ESO09493.1"/>
    </source>
</evidence>
<dbReference type="EMBL" id="KB095959">
    <property type="protein sequence ID" value="ESO09493.1"/>
    <property type="molecule type" value="Genomic_DNA"/>
</dbReference>
<dbReference type="CTD" id="20202374"/>
<dbReference type="RefSeq" id="XP_009012586.1">
    <property type="nucleotide sequence ID" value="XM_009014338.1"/>
</dbReference>
<evidence type="ECO:0000313" key="2">
    <source>
        <dbReference type="EnsemblMetazoa" id="HelroP168486"/>
    </source>
</evidence>
<keyword evidence="3" id="KW-1185">Reference proteome</keyword>
<dbReference type="InParanoid" id="T1F0M4"/>
<dbReference type="KEGG" id="hro:HELRODRAFT_168486"/>
<reference evidence="1 3" key="2">
    <citation type="journal article" date="2013" name="Nature">
        <title>Insights into bilaterian evolution from three spiralian genomes.</title>
        <authorList>
            <person name="Simakov O."/>
            <person name="Marletaz F."/>
            <person name="Cho S.J."/>
            <person name="Edsinger-Gonzales E."/>
            <person name="Havlak P."/>
            <person name="Hellsten U."/>
            <person name="Kuo D.H."/>
            <person name="Larsson T."/>
            <person name="Lv J."/>
            <person name="Arendt D."/>
            <person name="Savage R."/>
            <person name="Osoegawa K."/>
            <person name="de Jong P."/>
            <person name="Grimwood J."/>
            <person name="Chapman J.A."/>
            <person name="Shapiro H."/>
            <person name="Aerts A."/>
            <person name="Otillar R.P."/>
            <person name="Terry A.Y."/>
            <person name="Boore J.L."/>
            <person name="Grigoriev I.V."/>
            <person name="Lindberg D.R."/>
            <person name="Seaver E.C."/>
            <person name="Weisblat D.A."/>
            <person name="Putnam N.H."/>
            <person name="Rokhsar D.S."/>
        </authorList>
    </citation>
    <scope>NUCLEOTIDE SEQUENCE</scope>
</reference>
<reference evidence="2" key="3">
    <citation type="submission" date="2015-06" db="UniProtKB">
        <authorList>
            <consortium name="EnsemblMetazoa"/>
        </authorList>
    </citation>
    <scope>IDENTIFICATION</scope>
</reference>
<accession>T1F0M4</accession>
<name>T1F0M4_HELRO</name>
<dbReference type="GeneID" id="20202374"/>
<dbReference type="EnsemblMetazoa" id="HelroT168486">
    <property type="protein sequence ID" value="HelroP168486"/>
    <property type="gene ID" value="HelroG168486"/>
</dbReference>
<dbReference type="AlphaFoldDB" id="T1F0M4"/>
<dbReference type="HOGENOM" id="CLU_1162244_0_0_1"/>
<evidence type="ECO:0000313" key="3">
    <source>
        <dbReference type="Proteomes" id="UP000015101"/>
    </source>
</evidence>
<sequence length="239" mass="27997">MLTQMFNATEKVVSFAEPNCLYYLSIVYDRMQESYDTGLDTEVFERLAKNVIRLLCKRTEGDEIAYFIKKPYKSSSVIKKASLFKFFCKNDATLRERFGRKKLLSNEINRIKIDSEYAYCMWRWLISSYLYLKFSKMIQNYPAIRYEDIVESPSEAMNTIFSHWNLSIDLVPKAVRALKWDSQANTSLSTEIQKRISDLSFDEEARTECNQLADQLGLPKLTEKNYVLVNTITQMNGHQ</sequence>
<dbReference type="EMBL" id="AMQM01002978">
    <property type="status" value="NOT_ANNOTATED_CDS"/>
    <property type="molecule type" value="Genomic_DNA"/>
</dbReference>
<dbReference type="InterPro" id="IPR027417">
    <property type="entry name" value="P-loop_NTPase"/>
</dbReference>
<organism evidence="2 3">
    <name type="scientific">Helobdella robusta</name>
    <name type="common">Californian leech</name>
    <dbReference type="NCBI Taxonomy" id="6412"/>
    <lineage>
        <taxon>Eukaryota</taxon>
        <taxon>Metazoa</taxon>
        <taxon>Spiralia</taxon>
        <taxon>Lophotrochozoa</taxon>
        <taxon>Annelida</taxon>
        <taxon>Clitellata</taxon>
        <taxon>Hirudinea</taxon>
        <taxon>Rhynchobdellida</taxon>
        <taxon>Glossiphoniidae</taxon>
        <taxon>Helobdella</taxon>
    </lineage>
</organism>
<gene>
    <name evidence="2" type="primary">20202374</name>
    <name evidence="1" type="ORF">HELRODRAFT_168486</name>
</gene>
<dbReference type="OrthoDB" id="5912733at2759"/>
<protein>
    <submittedName>
        <fullName evidence="1 2">Uncharacterized protein</fullName>
    </submittedName>
</protein>
<dbReference type="Proteomes" id="UP000015101">
    <property type="component" value="Unassembled WGS sequence"/>
</dbReference>
<proteinExistence type="predicted"/>
<dbReference type="STRING" id="6412.T1F0M4"/>
<reference evidence="3" key="1">
    <citation type="submission" date="2012-12" db="EMBL/GenBank/DDBJ databases">
        <authorList>
            <person name="Hellsten U."/>
            <person name="Grimwood J."/>
            <person name="Chapman J.A."/>
            <person name="Shapiro H."/>
            <person name="Aerts A."/>
            <person name="Otillar R.P."/>
            <person name="Terry A.Y."/>
            <person name="Boore J.L."/>
            <person name="Simakov O."/>
            <person name="Marletaz F."/>
            <person name="Cho S.-J."/>
            <person name="Edsinger-Gonzales E."/>
            <person name="Havlak P."/>
            <person name="Kuo D.-H."/>
            <person name="Larsson T."/>
            <person name="Lv J."/>
            <person name="Arendt D."/>
            <person name="Savage R."/>
            <person name="Osoegawa K."/>
            <person name="de Jong P."/>
            <person name="Lindberg D.R."/>
            <person name="Seaver E.C."/>
            <person name="Weisblat D.A."/>
            <person name="Putnam N.H."/>
            <person name="Grigoriev I.V."/>
            <person name="Rokhsar D.S."/>
        </authorList>
    </citation>
    <scope>NUCLEOTIDE SEQUENCE</scope>
</reference>